<accession>A0ABQ4G1F4</accession>
<reference evidence="1 2" key="1">
    <citation type="submission" date="2021-01" db="EMBL/GenBank/DDBJ databases">
        <title>Whole genome shotgun sequence of Microbispora corallina NBRC 16416.</title>
        <authorList>
            <person name="Komaki H."/>
            <person name="Tamura T."/>
        </authorList>
    </citation>
    <scope>NUCLEOTIDE SEQUENCE [LARGE SCALE GENOMIC DNA]</scope>
    <source>
        <strain evidence="1 2">NBRC 16416</strain>
    </source>
</reference>
<comment type="caution">
    <text evidence="1">The sequence shown here is derived from an EMBL/GenBank/DDBJ whole genome shotgun (WGS) entry which is preliminary data.</text>
</comment>
<sequence length="73" mass="7449">MAETVGVTVTVGAATGRGRLTPSCSGTWTTPGVWRTTGPFPVVPPEVPRGPHGPPWLPPFVACCGEEPPIVAG</sequence>
<gene>
    <name evidence="1" type="ORF">Mco01_38740</name>
</gene>
<evidence type="ECO:0000313" key="2">
    <source>
        <dbReference type="Proteomes" id="UP000603904"/>
    </source>
</evidence>
<evidence type="ECO:0000313" key="1">
    <source>
        <dbReference type="EMBL" id="GIH40874.1"/>
    </source>
</evidence>
<keyword evidence="2" id="KW-1185">Reference proteome</keyword>
<organism evidence="1 2">
    <name type="scientific">Microbispora corallina</name>
    <dbReference type="NCBI Taxonomy" id="83302"/>
    <lineage>
        <taxon>Bacteria</taxon>
        <taxon>Bacillati</taxon>
        <taxon>Actinomycetota</taxon>
        <taxon>Actinomycetes</taxon>
        <taxon>Streptosporangiales</taxon>
        <taxon>Streptosporangiaceae</taxon>
        <taxon>Microbispora</taxon>
    </lineage>
</organism>
<name>A0ABQ4G1F4_9ACTN</name>
<dbReference type="EMBL" id="BOOC01000017">
    <property type="protein sequence ID" value="GIH40874.1"/>
    <property type="molecule type" value="Genomic_DNA"/>
</dbReference>
<proteinExistence type="predicted"/>
<protein>
    <submittedName>
        <fullName evidence="1">Uncharacterized protein</fullName>
    </submittedName>
</protein>
<dbReference type="Proteomes" id="UP000603904">
    <property type="component" value="Unassembled WGS sequence"/>
</dbReference>